<evidence type="ECO:0000313" key="3">
    <source>
        <dbReference type="EMBL" id="AMN15563.1"/>
    </source>
</evidence>
<dbReference type="EMBL" id="KU738903">
    <property type="protein sequence ID" value="AMN16253.1"/>
    <property type="molecule type" value="Genomic_DNA"/>
</dbReference>
<dbReference type="EMBL" id="KU738902">
    <property type="protein sequence ID" value="AMN16115.1"/>
    <property type="molecule type" value="Genomic_DNA"/>
</dbReference>
<sequence>METVRTFILPMDVDEDLSDNNYRDDDYEDEMFSIVSDTESESELKRDLVDWIYDDSEDTVKTNEIPHNPATILIYHSSTHEILMENMYYDEHHDGHKIYLRVRNIDRNQLIDQNTCKINENAYACNLAKEQVRVKIGDQVYNVSRVEISYLWNDLYLFFYKQKPICPSEKANVFVYFNYSYYCNNKVDWTIPEAQE</sequence>
<name>A0A075TST0_9ABAC</name>
<dbReference type="EMBL" id="KU738898">
    <property type="protein sequence ID" value="AMN15563.1"/>
    <property type="molecule type" value="Genomic_DNA"/>
</dbReference>
<reference evidence="1" key="3">
    <citation type="submission" date="2016-08" db="EMBL/GenBank/DDBJ databases">
        <authorList>
            <person name="Seilhamer J.J."/>
        </authorList>
    </citation>
    <scope>NUCLEOTIDE SEQUENCE</scope>
    <source>
        <strain evidence="1">AC53</strain>
        <strain evidence="7">AC53T4.1</strain>
        <strain evidence="8">AC53T4.2</strain>
    </source>
</reference>
<dbReference type="EMBL" id="KU738899">
    <property type="protein sequence ID" value="AMN15701.1"/>
    <property type="molecule type" value="Genomic_DNA"/>
</dbReference>
<evidence type="ECO:0000313" key="9">
    <source>
        <dbReference type="EMBL" id="AMN16391.1"/>
    </source>
</evidence>
<dbReference type="EMBL" id="KU738901">
    <property type="protein sequence ID" value="AMN15977.1"/>
    <property type="molecule type" value="Genomic_DNA"/>
</dbReference>
<gene>
    <name evidence="1" type="ORF">HaSNPV-AC53_125</name>
</gene>
<evidence type="ECO:0000313" key="2">
    <source>
        <dbReference type="EMBL" id="AMN15425.1"/>
    </source>
</evidence>
<proteinExistence type="predicted"/>
<dbReference type="EMBL" id="KJ909666">
    <property type="protein sequence ID" value="AIG63166.1"/>
    <property type="molecule type" value="Genomic_DNA"/>
</dbReference>
<reference evidence="1" key="1">
    <citation type="journal article" date="2015" name="Genome Announc.">
        <title>Complete Genome Sequences of Helicoverpa armigera Single Nucleopolyhedrovirus Strains AC53 and H25EA1 from Australia.</title>
        <authorList>
            <person name="Noune C."/>
            <person name="Hauxwell C."/>
        </authorList>
    </citation>
    <scope>NUCLEOTIDE SEQUENCE</scope>
    <source>
        <strain evidence="1">AC53</strain>
    </source>
</reference>
<evidence type="ECO:0000313" key="5">
    <source>
        <dbReference type="EMBL" id="AMN15839.1"/>
    </source>
</evidence>
<accession>A0A075TST0</accession>
<evidence type="ECO:0000313" key="6">
    <source>
        <dbReference type="EMBL" id="AMN15977.1"/>
    </source>
</evidence>
<organism evidence="1">
    <name type="scientific">Helicoverpa SNPV AC53</name>
    <dbReference type="NCBI Taxonomy" id="1569367"/>
    <lineage>
        <taxon>Viruses</taxon>
        <taxon>Viruses incertae sedis</taxon>
        <taxon>Naldaviricetes</taxon>
        <taxon>Lefavirales</taxon>
        <taxon>Baculoviridae</taxon>
        <taxon>Alphabaculovirus</taxon>
        <taxon>Alphabaculovirus helarmigerae</taxon>
    </lineage>
</organism>
<dbReference type="EMBL" id="KU738900">
    <property type="protein sequence ID" value="AMN15839.1"/>
    <property type="molecule type" value="Genomic_DNA"/>
</dbReference>
<dbReference type="EMBL" id="KU738897">
    <property type="protein sequence ID" value="AMN15425.1"/>
    <property type="molecule type" value="Genomic_DNA"/>
</dbReference>
<evidence type="ECO:0000313" key="4">
    <source>
        <dbReference type="EMBL" id="AMN15701.1"/>
    </source>
</evidence>
<evidence type="ECO:0000313" key="1">
    <source>
        <dbReference type="EMBL" id="AIG63166.1"/>
    </source>
</evidence>
<evidence type="ECO:0000313" key="7">
    <source>
        <dbReference type="EMBL" id="AMN16115.1"/>
    </source>
</evidence>
<evidence type="ECO:0000313" key="8">
    <source>
        <dbReference type="EMBL" id="AMN16253.1"/>
    </source>
</evidence>
<dbReference type="EMBL" id="KU738904">
    <property type="protein sequence ID" value="AMN16391.1"/>
    <property type="molecule type" value="Genomic_DNA"/>
</dbReference>
<reference evidence="2" key="2">
    <citation type="journal article" date="2016" name="Genome Announc.">
        <title>Complete Genome Sequences of Seven Helicoverpa armigera SNPV-AC53-Derived Strains.</title>
        <authorList>
            <person name="Noune C."/>
            <person name="Hauxwell C."/>
        </authorList>
    </citation>
    <scope>NUCLEOTIDE SEQUENCE</scope>
    <source>
        <strain evidence="2">AC53C3</strain>
        <strain evidence="3">AC53C5</strain>
        <strain evidence="4">AC53C6</strain>
        <strain evidence="5">AC53C9</strain>
        <strain evidence="6">AC53T2</strain>
        <strain evidence="9">AC53T5</strain>
    </source>
</reference>
<protein>
    <submittedName>
        <fullName evidence="1">ORF125</fullName>
    </submittedName>
</protein>